<keyword evidence="5 7" id="KW-1133">Transmembrane helix</keyword>
<feature type="transmembrane region" description="Helical" evidence="7">
    <location>
        <begin position="40"/>
        <end position="60"/>
    </location>
</feature>
<dbReference type="PROSITE" id="PS00152">
    <property type="entry name" value="ATPASE_ALPHA_BETA"/>
    <property type="match status" value="1"/>
</dbReference>
<comment type="caution">
    <text evidence="9">The sequence shown here is derived from an EMBL/GenBank/DDBJ whole genome shotgun (WGS) entry which is preliminary data.</text>
</comment>
<feature type="transmembrane region" description="Helical" evidence="7">
    <location>
        <begin position="181"/>
        <end position="203"/>
    </location>
</feature>
<feature type="transmembrane region" description="Helical" evidence="7">
    <location>
        <begin position="104"/>
        <end position="127"/>
    </location>
</feature>
<evidence type="ECO:0000259" key="8">
    <source>
        <dbReference type="Pfam" id="PF13190"/>
    </source>
</evidence>
<keyword evidence="2" id="KW-0813">Transport</keyword>
<evidence type="ECO:0000256" key="1">
    <source>
        <dbReference type="ARBA" id="ARBA00004651"/>
    </source>
</evidence>
<dbReference type="PANTHER" id="PTHR34229">
    <property type="entry name" value="METAL TRANSPORT PROTEIN HI_1621-RELATED"/>
    <property type="match status" value="1"/>
</dbReference>
<protein>
    <submittedName>
        <fullName evidence="9">Fused nickel transport protein NikMN</fullName>
    </submittedName>
</protein>
<dbReference type="GO" id="GO:0005524">
    <property type="term" value="F:ATP binding"/>
    <property type="evidence" value="ECO:0007669"/>
    <property type="project" value="InterPro"/>
</dbReference>
<reference evidence="9 10" key="1">
    <citation type="submission" date="2018-03" db="EMBL/GenBank/DDBJ databases">
        <title>Genome sequence of Moorella humiferrea DSM 23265.</title>
        <authorList>
            <person name="Poehlein A."/>
            <person name="Daniel R."/>
        </authorList>
    </citation>
    <scope>NUCLEOTIDE SEQUENCE [LARGE SCALE GENOMIC DNA]</scope>
    <source>
        <strain evidence="9 10">DSM 23265</strain>
    </source>
</reference>
<keyword evidence="6 7" id="KW-0472">Membrane</keyword>
<name>A0A2T0ATP6_9FIRM</name>
<dbReference type="Gene3D" id="1.10.1760.20">
    <property type="match status" value="1"/>
</dbReference>
<dbReference type="AlphaFoldDB" id="A0A2T0ATP6"/>
<dbReference type="OrthoDB" id="5395048at2"/>
<evidence type="ECO:0000313" key="10">
    <source>
        <dbReference type="Proteomes" id="UP000238415"/>
    </source>
</evidence>
<sequence>MHMADALLSPAVGGTMWAVTAGVAAYSIKKVQGELDEQKVPLMGVLGAFVFAAQMINFTIPGTGSSGHLGGGLLLAILLGPYAGFLTMASVLIIQGLFFADGGLLAMGCNIFNLGFYTCFIAYPLIYKTMVRRGYTTRRIFAGSLLAAIVGLQLGSFSVVLETLLSGITNLPFGTFVMLMQPIHLAIGVVEGLITAAVVTYIWKTRPEILEKAATGELLGGITIKKVLTVLAVAAVITGGVFSWFASTYPDGLEWSLLNATGKEELEAPDGVHQALAYLQEKIAFFPDYGFKNNAGEAAGGALGDEGMWPAVDAGTSVSGLVGGAMTLILAAATGLIIRTVKRGKGQRFV</sequence>
<gene>
    <name evidence="9" type="primary">nikMN</name>
    <name evidence="9" type="ORF">MOHU_09570</name>
</gene>
<dbReference type="RefSeq" id="WP_106004960.1">
    <property type="nucleotide sequence ID" value="NZ_CP136419.1"/>
</dbReference>
<feature type="domain" description="PDGLE" evidence="8">
    <location>
        <begin position="225"/>
        <end position="339"/>
    </location>
</feature>
<feature type="transmembrane region" description="Helical" evidence="7">
    <location>
        <begin position="227"/>
        <end position="246"/>
    </location>
</feature>
<feature type="transmembrane region" description="Helical" evidence="7">
    <location>
        <begin position="318"/>
        <end position="338"/>
    </location>
</feature>
<comment type="subcellular location">
    <subcellularLocation>
        <location evidence="1">Cell membrane</location>
        <topology evidence="1">Multi-pass membrane protein</topology>
    </subcellularLocation>
</comment>
<dbReference type="EMBL" id="PVXM01000015">
    <property type="protein sequence ID" value="PRR73821.1"/>
    <property type="molecule type" value="Genomic_DNA"/>
</dbReference>
<evidence type="ECO:0000256" key="2">
    <source>
        <dbReference type="ARBA" id="ARBA00022448"/>
    </source>
</evidence>
<dbReference type="InterPro" id="IPR002751">
    <property type="entry name" value="CbiM/NikMN"/>
</dbReference>
<proteinExistence type="predicted"/>
<dbReference type="InterPro" id="IPR020003">
    <property type="entry name" value="ATPase_a/bsu_AS"/>
</dbReference>
<dbReference type="GO" id="GO:0000041">
    <property type="term" value="P:transition metal ion transport"/>
    <property type="evidence" value="ECO:0007669"/>
    <property type="project" value="InterPro"/>
</dbReference>
<feature type="transmembrane region" description="Helical" evidence="7">
    <location>
        <begin position="72"/>
        <end position="98"/>
    </location>
</feature>
<evidence type="ECO:0000256" key="3">
    <source>
        <dbReference type="ARBA" id="ARBA00022475"/>
    </source>
</evidence>
<dbReference type="Pfam" id="PF13190">
    <property type="entry name" value="PDGLE"/>
    <property type="match status" value="1"/>
</dbReference>
<accession>A0A2T0ATP6</accession>
<feature type="transmembrane region" description="Helical" evidence="7">
    <location>
        <begin position="7"/>
        <end position="28"/>
    </location>
</feature>
<dbReference type="Proteomes" id="UP000238415">
    <property type="component" value="Unassembled WGS sequence"/>
</dbReference>
<feature type="transmembrane region" description="Helical" evidence="7">
    <location>
        <begin position="139"/>
        <end position="161"/>
    </location>
</feature>
<evidence type="ECO:0000256" key="5">
    <source>
        <dbReference type="ARBA" id="ARBA00022989"/>
    </source>
</evidence>
<evidence type="ECO:0000256" key="6">
    <source>
        <dbReference type="ARBA" id="ARBA00023136"/>
    </source>
</evidence>
<dbReference type="InterPro" id="IPR025937">
    <property type="entry name" value="PDGLE_dom"/>
</dbReference>
<evidence type="ECO:0000256" key="7">
    <source>
        <dbReference type="SAM" id="Phobius"/>
    </source>
</evidence>
<evidence type="ECO:0000256" key="4">
    <source>
        <dbReference type="ARBA" id="ARBA00022692"/>
    </source>
</evidence>
<dbReference type="Pfam" id="PF01891">
    <property type="entry name" value="CbiM"/>
    <property type="match status" value="1"/>
</dbReference>
<dbReference type="GO" id="GO:0005886">
    <property type="term" value="C:plasma membrane"/>
    <property type="evidence" value="ECO:0007669"/>
    <property type="project" value="UniProtKB-SubCell"/>
</dbReference>
<keyword evidence="4 7" id="KW-0812">Transmembrane</keyword>
<keyword evidence="3" id="KW-1003">Cell membrane</keyword>
<evidence type="ECO:0000313" key="9">
    <source>
        <dbReference type="EMBL" id="PRR73821.1"/>
    </source>
</evidence>
<organism evidence="9 10">
    <name type="scientific">Neomoorella humiferrea</name>
    <dbReference type="NCBI Taxonomy" id="676965"/>
    <lineage>
        <taxon>Bacteria</taxon>
        <taxon>Bacillati</taxon>
        <taxon>Bacillota</taxon>
        <taxon>Clostridia</taxon>
        <taxon>Neomoorellales</taxon>
        <taxon>Neomoorellaceae</taxon>
        <taxon>Neomoorella</taxon>
    </lineage>
</organism>
<dbReference type="PANTHER" id="PTHR34229:SF1">
    <property type="entry name" value="METAL TRANSPORT PROTEIN HI_1621-RELATED"/>
    <property type="match status" value="1"/>
</dbReference>
<keyword evidence="10" id="KW-1185">Reference proteome</keyword>